<dbReference type="HOGENOM" id="CLU_1231379_0_0_1"/>
<dbReference type="Gramene" id="ERM94544">
    <property type="protein sequence ID" value="ERM94544"/>
    <property type="gene ID" value="AMTR_s00010p00266210"/>
</dbReference>
<reference evidence="2" key="1">
    <citation type="journal article" date="2013" name="Science">
        <title>The Amborella genome and the evolution of flowering plants.</title>
        <authorList>
            <consortium name="Amborella Genome Project"/>
        </authorList>
    </citation>
    <scope>NUCLEOTIDE SEQUENCE [LARGE SCALE GENOMIC DNA]</scope>
</reference>
<dbReference type="EMBL" id="KI397513">
    <property type="protein sequence ID" value="ERM94544.1"/>
    <property type="molecule type" value="Genomic_DNA"/>
</dbReference>
<evidence type="ECO:0000313" key="1">
    <source>
        <dbReference type="EMBL" id="ERM94544.1"/>
    </source>
</evidence>
<name>W1NH64_AMBTC</name>
<dbReference type="AlphaFoldDB" id="W1NH64"/>
<gene>
    <name evidence="1" type="ORF">AMTR_s00010p00266210</name>
</gene>
<evidence type="ECO:0000313" key="2">
    <source>
        <dbReference type="Proteomes" id="UP000017836"/>
    </source>
</evidence>
<proteinExistence type="predicted"/>
<protein>
    <submittedName>
        <fullName evidence="1">Uncharacterized protein</fullName>
    </submittedName>
</protein>
<dbReference type="Proteomes" id="UP000017836">
    <property type="component" value="Unassembled WGS sequence"/>
</dbReference>
<sequence length="225" mass="26788">MVWRVKGNNGSNEVNQNRLISNDFKLNGSEEIENRERQKRKPVFESTQRDFIIFENELEGLVVATTKEANLRKPLKQAVIDKMGYDGGLQKWMLYKYGRNMAEIDRRIKLLCWTRRMNQGKGMGKMYWLLRIKRRGFIPKKLWSARCSMLNQEPKGGEIVDSIPLQMIPAGIKELQAERTFRKPSEAKIKEERWRKNRKRWHFSGGEISKLEHQIFWETKEKQRC</sequence>
<accession>W1NH64</accession>
<keyword evidence="2" id="KW-1185">Reference proteome</keyword>
<organism evidence="1 2">
    <name type="scientific">Amborella trichopoda</name>
    <dbReference type="NCBI Taxonomy" id="13333"/>
    <lineage>
        <taxon>Eukaryota</taxon>
        <taxon>Viridiplantae</taxon>
        <taxon>Streptophyta</taxon>
        <taxon>Embryophyta</taxon>
        <taxon>Tracheophyta</taxon>
        <taxon>Spermatophyta</taxon>
        <taxon>Magnoliopsida</taxon>
        <taxon>Amborellales</taxon>
        <taxon>Amborellaceae</taxon>
        <taxon>Amborella</taxon>
    </lineage>
</organism>